<dbReference type="EMBL" id="VSSQ01014611">
    <property type="protein sequence ID" value="MPM54021.1"/>
    <property type="molecule type" value="Genomic_DNA"/>
</dbReference>
<organism evidence="1">
    <name type="scientific">bioreactor metagenome</name>
    <dbReference type="NCBI Taxonomy" id="1076179"/>
    <lineage>
        <taxon>unclassified sequences</taxon>
        <taxon>metagenomes</taxon>
        <taxon>ecological metagenomes</taxon>
    </lineage>
</organism>
<comment type="caution">
    <text evidence="1">The sequence shown here is derived from an EMBL/GenBank/DDBJ whole genome shotgun (WGS) entry which is preliminary data.</text>
</comment>
<name>A0A645ANZ6_9ZZZZ</name>
<protein>
    <submittedName>
        <fullName evidence="1">Uncharacterized protein</fullName>
    </submittedName>
</protein>
<proteinExistence type="predicted"/>
<reference evidence="1" key="1">
    <citation type="submission" date="2019-08" db="EMBL/GenBank/DDBJ databases">
        <authorList>
            <person name="Kucharzyk K."/>
            <person name="Murdoch R.W."/>
            <person name="Higgins S."/>
            <person name="Loffler F."/>
        </authorList>
    </citation>
    <scope>NUCLEOTIDE SEQUENCE</scope>
</reference>
<evidence type="ECO:0000313" key="1">
    <source>
        <dbReference type="EMBL" id="MPM54021.1"/>
    </source>
</evidence>
<accession>A0A645ANZ6</accession>
<gene>
    <name evidence="1" type="ORF">SDC9_100793</name>
</gene>
<dbReference type="AlphaFoldDB" id="A0A645ANZ6"/>
<sequence>MIHTKTVVMLGGNDDVFHSRVFCQFGNLPGIEHGGIKVFGNRPVFVHRNVCHVAVHQPFTYPVICFTVPTIRQF</sequence>